<dbReference type="GO" id="GO:0006355">
    <property type="term" value="P:regulation of DNA-templated transcription"/>
    <property type="evidence" value="ECO:0007669"/>
    <property type="project" value="InterPro"/>
</dbReference>
<keyword evidence="4" id="KW-1185">Reference proteome</keyword>
<dbReference type="RefSeq" id="WP_130454645.1">
    <property type="nucleotide sequence ID" value="NZ_QYAG01000002.1"/>
</dbReference>
<name>A0A4Q7TQC8_9MICO</name>
<dbReference type="SUPFAM" id="SSF46894">
    <property type="entry name" value="C-terminal effector domain of the bipartite response regulators"/>
    <property type="match status" value="1"/>
</dbReference>
<dbReference type="GO" id="GO:0003677">
    <property type="term" value="F:DNA binding"/>
    <property type="evidence" value="ECO:0007669"/>
    <property type="project" value="UniProtKB-KW"/>
</dbReference>
<accession>A0A4Q7TQC8</accession>
<dbReference type="Pfam" id="PF00196">
    <property type="entry name" value="GerE"/>
    <property type="match status" value="1"/>
</dbReference>
<sequence length="853" mass="92952">MRKVTYQPRPQTVQVLRRYLMAGYDVELLSPRGNGGTRFLRELLTEVREHGQAALLLPDVGEERPLPSALLAAISEQGRAVPNAALTSPVELATHMERIYGGRPLTLLVDGPQALPPLLQAAIAHLRLSSQLQVVLLTDRETSAQDRSPQAVTVQLPTLTLEELGAVLNGACGSPLEASSLSRVYGKSAGLVKLALAISEIGIIEGRLKLADGQFVATQELWSNRLLPMVRGYAPPAEEEADTAALETLAVAGLTSATEAVALVGEVQLERLERLRHVAIEPSGTRHWVTVTPPILGEMFRHAKSPMRLARVSAQIEGVTARKFEARSSQSRDVHVRKVGPLLLQRLAERRGAMLADAQSAWRDTPGAGTALRYVEALVETGAAAQEVLEAISAASRYGPSDEQRAWLSIWEARVHAYQRSDLPHALDVLDRATGLGAYEGLVVAARIRLYADLDALPSDAEQQLRARDDAPVAVQAEMRCELVRVHYTRGRLGLAQREIDAVPVGETGALRGRLRVLEALVALGQGRYRRAVQVTREGFDRAKDELDGQQMRSFFYAIMLLVVVRGQSTSVAMQRELAAALGEVPVFPQLAYLGARVCGIVSANGSVDEIRGLVRELDAVQLPSGTLPGTSRRWADAKLAAMSGDVARAARWCWDDAVEARRRGGYFAAAQSGLCSLEHSFDEAHAGVVAEWLTEIDSEQLAAQFAYLSARENGSVDEMLAVIPRLVRTGQVGRVMQAYWDLGQSAHVRSDPKLAGRIAREREEFGESLENSGLDLLRAVASEAKLTRREEEVARLIAAGLSNRQIQEELVLSIRTVENHVHRLMRKLRVSTRQEVVEAVHGWVSGAVGEVS</sequence>
<dbReference type="InterPro" id="IPR039420">
    <property type="entry name" value="WalR-like"/>
</dbReference>
<dbReference type="PANTHER" id="PTHR43214:SF43">
    <property type="entry name" value="TWO-COMPONENT RESPONSE REGULATOR"/>
    <property type="match status" value="1"/>
</dbReference>
<dbReference type="InterPro" id="IPR036388">
    <property type="entry name" value="WH-like_DNA-bd_sf"/>
</dbReference>
<evidence type="ECO:0000313" key="3">
    <source>
        <dbReference type="EMBL" id="RZT62773.1"/>
    </source>
</evidence>
<dbReference type="Proteomes" id="UP000291832">
    <property type="component" value="Unassembled WGS sequence"/>
</dbReference>
<dbReference type="PRINTS" id="PR00038">
    <property type="entry name" value="HTHLUXR"/>
</dbReference>
<dbReference type="AlphaFoldDB" id="A0A4Q7TQC8"/>
<dbReference type="Gene3D" id="1.10.10.10">
    <property type="entry name" value="Winged helix-like DNA-binding domain superfamily/Winged helix DNA-binding domain"/>
    <property type="match status" value="1"/>
</dbReference>
<evidence type="ECO:0000259" key="2">
    <source>
        <dbReference type="PROSITE" id="PS50043"/>
    </source>
</evidence>
<organism evidence="3 4">
    <name type="scientific">Leucobacter luti</name>
    <dbReference type="NCBI Taxonomy" id="340320"/>
    <lineage>
        <taxon>Bacteria</taxon>
        <taxon>Bacillati</taxon>
        <taxon>Actinomycetota</taxon>
        <taxon>Actinomycetes</taxon>
        <taxon>Micrococcales</taxon>
        <taxon>Microbacteriaceae</taxon>
        <taxon>Leucobacter</taxon>
    </lineage>
</organism>
<evidence type="ECO:0000256" key="1">
    <source>
        <dbReference type="ARBA" id="ARBA00023125"/>
    </source>
</evidence>
<dbReference type="PROSITE" id="PS50043">
    <property type="entry name" value="HTH_LUXR_2"/>
    <property type="match status" value="1"/>
</dbReference>
<feature type="domain" description="HTH luxR-type" evidence="2">
    <location>
        <begin position="780"/>
        <end position="844"/>
    </location>
</feature>
<dbReference type="OrthoDB" id="3751684at2"/>
<dbReference type="PANTHER" id="PTHR43214">
    <property type="entry name" value="TWO-COMPONENT RESPONSE REGULATOR"/>
    <property type="match status" value="1"/>
</dbReference>
<dbReference type="EMBL" id="SHKI01000006">
    <property type="protein sequence ID" value="RZT62773.1"/>
    <property type="molecule type" value="Genomic_DNA"/>
</dbReference>
<dbReference type="InterPro" id="IPR000792">
    <property type="entry name" value="Tscrpt_reg_LuxR_C"/>
</dbReference>
<dbReference type="InterPro" id="IPR016032">
    <property type="entry name" value="Sig_transdc_resp-reg_C-effctor"/>
</dbReference>
<dbReference type="CDD" id="cd06170">
    <property type="entry name" value="LuxR_C_like"/>
    <property type="match status" value="1"/>
</dbReference>
<gene>
    <name evidence="3" type="ORF">EV139_2478</name>
</gene>
<evidence type="ECO:0000313" key="4">
    <source>
        <dbReference type="Proteomes" id="UP000291832"/>
    </source>
</evidence>
<dbReference type="SMART" id="SM00421">
    <property type="entry name" value="HTH_LUXR"/>
    <property type="match status" value="1"/>
</dbReference>
<proteinExistence type="predicted"/>
<protein>
    <submittedName>
        <fullName evidence="3">Regulatory LuxR family protein</fullName>
    </submittedName>
</protein>
<keyword evidence="1" id="KW-0238">DNA-binding</keyword>
<reference evidence="3 4" key="1">
    <citation type="journal article" date="2015" name="Stand. Genomic Sci.">
        <title>Genomic Encyclopedia of Bacterial and Archaeal Type Strains, Phase III: the genomes of soil and plant-associated and newly described type strains.</title>
        <authorList>
            <person name="Whitman W.B."/>
            <person name="Woyke T."/>
            <person name="Klenk H.P."/>
            <person name="Zhou Y."/>
            <person name="Lilburn T.G."/>
            <person name="Beck B.J."/>
            <person name="De Vos P."/>
            <person name="Vandamme P."/>
            <person name="Eisen J.A."/>
            <person name="Garrity G."/>
            <person name="Hugenholtz P."/>
            <person name="Kyrpides N.C."/>
        </authorList>
    </citation>
    <scope>NUCLEOTIDE SEQUENCE [LARGE SCALE GENOMIC DNA]</scope>
    <source>
        <strain evidence="3 4">RF6</strain>
    </source>
</reference>
<comment type="caution">
    <text evidence="3">The sequence shown here is derived from an EMBL/GenBank/DDBJ whole genome shotgun (WGS) entry which is preliminary data.</text>
</comment>